<gene>
    <name evidence="4" type="ORF">BJ987_005876</name>
</gene>
<proteinExistence type="inferred from homology"/>
<dbReference type="RefSeq" id="WP_209896180.1">
    <property type="nucleotide sequence ID" value="NZ_JAGGMR010000001.1"/>
</dbReference>
<protein>
    <submittedName>
        <fullName evidence="4">Phage tail sheath protein FI</fullName>
    </submittedName>
</protein>
<dbReference type="PANTHER" id="PTHR35861">
    <property type="match status" value="1"/>
</dbReference>
<dbReference type="PANTHER" id="PTHR35861:SF1">
    <property type="entry name" value="PHAGE TAIL SHEATH PROTEIN"/>
    <property type="match status" value="1"/>
</dbReference>
<dbReference type="Proteomes" id="UP001519325">
    <property type="component" value="Unassembled WGS sequence"/>
</dbReference>
<dbReference type="InterPro" id="IPR020287">
    <property type="entry name" value="Tail_sheath_C"/>
</dbReference>
<evidence type="ECO:0000313" key="4">
    <source>
        <dbReference type="EMBL" id="MBP2192975.1"/>
    </source>
</evidence>
<evidence type="ECO:0000256" key="1">
    <source>
        <dbReference type="ARBA" id="ARBA00008005"/>
    </source>
</evidence>
<dbReference type="InterPro" id="IPR035089">
    <property type="entry name" value="Phage_sheath_subtilisin"/>
</dbReference>
<feature type="domain" description="Tail sheath protein subtilisin-like" evidence="2">
    <location>
        <begin position="400"/>
        <end position="568"/>
    </location>
</feature>
<dbReference type="Pfam" id="PF17482">
    <property type="entry name" value="Phage_sheath_1C"/>
    <property type="match status" value="1"/>
</dbReference>
<evidence type="ECO:0000259" key="2">
    <source>
        <dbReference type="Pfam" id="PF04984"/>
    </source>
</evidence>
<dbReference type="InterPro" id="IPR052042">
    <property type="entry name" value="Tail_sheath_structural"/>
</dbReference>
<dbReference type="Pfam" id="PF04984">
    <property type="entry name" value="Phage_sheath_1"/>
    <property type="match status" value="1"/>
</dbReference>
<reference evidence="4 5" key="1">
    <citation type="submission" date="2021-03" db="EMBL/GenBank/DDBJ databases">
        <title>Sequencing the genomes of 1000 actinobacteria strains.</title>
        <authorList>
            <person name="Klenk H.-P."/>
        </authorList>
    </citation>
    <scope>NUCLEOTIDE SEQUENCE [LARGE SCALE GENOMIC DNA]</scope>
    <source>
        <strain evidence="4 5">DSM 45516</strain>
    </source>
</reference>
<feature type="domain" description="Tail sheath protein C-terminal" evidence="3">
    <location>
        <begin position="571"/>
        <end position="675"/>
    </location>
</feature>
<evidence type="ECO:0000313" key="5">
    <source>
        <dbReference type="Proteomes" id="UP001519325"/>
    </source>
</evidence>
<evidence type="ECO:0000259" key="3">
    <source>
        <dbReference type="Pfam" id="PF17482"/>
    </source>
</evidence>
<dbReference type="EMBL" id="JAGGMR010000001">
    <property type="protein sequence ID" value="MBP2192975.1"/>
    <property type="molecule type" value="Genomic_DNA"/>
</dbReference>
<dbReference type="Gene3D" id="3.40.50.11780">
    <property type="match status" value="2"/>
</dbReference>
<comment type="caution">
    <text evidence="4">The sequence shown here is derived from an EMBL/GenBank/DDBJ whole genome shotgun (WGS) entry which is preliminary data.</text>
</comment>
<sequence length="687" mass="71975">MGFDIGVNVVEVDGATAPSVTGAAVSVAGLCVTTDRGVPGQPTRVTSFAQFVERFGGYRTGSMGAYLVKGFFDNGGQTAYVARIVDSVGTTPAKLAIKSGSAANDPVVLTVEGGFRGQPDPGSWARRLFARVAYGSSRTSRVRETAPAKLTGTTLTEPIDMSTAPPLRLEVDGALVEIPFQLGDFDNPAQVTAAGLASVVNGKTNDLEVTLEGTKLVLTSTGERAAKGSGFTSMKVVAANAPLGFATPAANPQLGQVAAFSKNTTTLADPAGFSVGDLIDIADGTNNGSARVTSVDPATGELTWSPDLANAAAFNDVRKVVVGTSVFDLLIARDKGDAEHVVETYRGLSMQDSLGNHVARVINNQVSGSRYVRVAAQPGAAKRPIETEWTPLSGGADATPTATHFIAGLTAFDPIDIQLLCCERTEYSVARQAIGYCEKRGDVMFVGAVPGGLDVDAAVGYGQKLSSAKGYAALYGPWIVVPDPAGVGDNPLLTVPPTGHVMGVYARTETTRGIWKAPAGDEASLRGALDVETRLSAADHTNLVVNGSVNGIRMVPRAGIVIDASRTTSGDPRWRYVNVRLLFNYVKSSLRDGLRWARQEPNRDALWTSVKYTTITPFLLGLWRQGAFGTGTAAQTFTVIVDATNNPPDQVEQGLLTAEVYFYPSRPAETIVVRVGQQASGATVAEG</sequence>
<comment type="similarity">
    <text evidence="1">Belongs to the myoviridae tail sheath protein family.</text>
</comment>
<keyword evidence="5" id="KW-1185">Reference proteome</keyword>
<organism evidence="4 5">
    <name type="scientific">Nocardia goodfellowii</name>
    <dbReference type="NCBI Taxonomy" id="882446"/>
    <lineage>
        <taxon>Bacteria</taxon>
        <taxon>Bacillati</taxon>
        <taxon>Actinomycetota</taxon>
        <taxon>Actinomycetes</taxon>
        <taxon>Mycobacteriales</taxon>
        <taxon>Nocardiaceae</taxon>
        <taxon>Nocardia</taxon>
    </lineage>
</organism>
<name>A0ABS4QMP5_9NOCA</name>
<accession>A0ABS4QMP5</accession>